<accession>A0A380NXZ8</accession>
<protein>
    <submittedName>
        <fullName evidence="2">Predicted membrane protein</fullName>
    </submittedName>
</protein>
<feature type="transmembrane region" description="Helical" evidence="1">
    <location>
        <begin position="30"/>
        <end position="50"/>
    </location>
</feature>
<keyword evidence="1" id="KW-0472">Membrane</keyword>
<dbReference type="Pfam" id="PF09586">
    <property type="entry name" value="YfhO"/>
    <property type="match status" value="1"/>
</dbReference>
<dbReference type="InterPro" id="IPR018580">
    <property type="entry name" value="Uncharacterised_YfhO"/>
</dbReference>
<dbReference type="Proteomes" id="UP000254621">
    <property type="component" value="Unassembled WGS sequence"/>
</dbReference>
<dbReference type="AlphaFoldDB" id="A0A380NXZ8"/>
<sequence>MTPQTVNKFFMGIPLNAGKHHVEFKFVTPLLKTAVTISLGTLLFMLGIAWSENSKRQYRLSAAKSK</sequence>
<evidence type="ECO:0000313" key="2">
    <source>
        <dbReference type="EMBL" id="SUP52773.1"/>
    </source>
</evidence>
<evidence type="ECO:0000256" key="1">
    <source>
        <dbReference type="SAM" id="Phobius"/>
    </source>
</evidence>
<organism evidence="2 3">
    <name type="scientific">Weissella viridescens</name>
    <name type="common">Lactobacillus viridescens</name>
    <dbReference type="NCBI Taxonomy" id="1629"/>
    <lineage>
        <taxon>Bacteria</taxon>
        <taxon>Bacillati</taxon>
        <taxon>Bacillota</taxon>
        <taxon>Bacilli</taxon>
        <taxon>Lactobacillales</taxon>
        <taxon>Lactobacillaceae</taxon>
        <taxon>Weissella</taxon>
    </lineage>
</organism>
<gene>
    <name evidence="2" type="ORF">NCTC13645_00675</name>
</gene>
<evidence type="ECO:0000313" key="3">
    <source>
        <dbReference type="Proteomes" id="UP000254621"/>
    </source>
</evidence>
<name>A0A380NXZ8_WEIVI</name>
<reference evidence="2 3" key="1">
    <citation type="submission" date="2018-06" db="EMBL/GenBank/DDBJ databases">
        <authorList>
            <consortium name="Pathogen Informatics"/>
            <person name="Doyle S."/>
        </authorList>
    </citation>
    <scope>NUCLEOTIDE SEQUENCE [LARGE SCALE GENOMIC DNA]</scope>
    <source>
        <strain evidence="2 3">NCTC13645</strain>
    </source>
</reference>
<keyword evidence="1" id="KW-1133">Transmembrane helix</keyword>
<keyword evidence="1" id="KW-0812">Transmembrane</keyword>
<dbReference type="EMBL" id="UHIV01000001">
    <property type="protein sequence ID" value="SUP52773.1"/>
    <property type="molecule type" value="Genomic_DNA"/>
</dbReference>
<proteinExistence type="predicted"/>